<dbReference type="EMBL" id="VOPW01000001">
    <property type="protein sequence ID" value="TXC67062.1"/>
    <property type="molecule type" value="Genomic_DNA"/>
</dbReference>
<keyword evidence="1" id="KW-0472">Membrane</keyword>
<feature type="transmembrane region" description="Helical" evidence="1">
    <location>
        <begin position="24"/>
        <end position="47"/>
    </location>
</feature>
<evidence type="ECO:0000313" key="2">
    <source>
        <dbReference type="EMBL" id="TXC67062.1"/>
    </source>
</evidence>
<dbReference type="AlphaFoldDB" id="A0A5C6U239"/>
<reference evidence="2 3" key="1">
    <citation type="submission" date="2019-08" db="EMBL/GenBank/DDBJ databases">
        <authorList>
            <person name="Khan S.A."/>
            <person name="Jeon C.O."/>
            <person name="Jeong S.E."/>
        </authorList>
    </citation>
    <scope>NUCLEOTIDE SEQUENCE [LARGE SCALE GENOMIC DNA]</scope>
    <source>
        <strain evidence="3">IMCC1728</strain>
    </source>
</reference>
<organism evidence="2 3">
    <name type="scientific">Piscinibacter aquaticus</name>
    <dbReference type="NCBI Taxonomy" id="392597"/>
    <lineage>
        <taxon>Bacteria</taxon>
        <taxon>Pseudomonadati</taxon>
        <taxon>Pseudomonadota</taxon>
        <taxon>Betaproteobacteria</taxon>
        <taxon>Burkholderiales</taxon>
        <taxon>Sphaerotilaceae</taxon>
        <taxon>Piscinibacter</taxon>
    </lineage>
</organism>
<sequence>MAKLSPAPAQTDTAGAGADTRRTLLVVAVVTALISVPVGVSVGMSWVDMPWSDAPRSRAVPDWVTLPTVRATTSDGTVVKARVALDVPDSGAKSTIQRNVQQVGLLLEVSIAQQTRAQIGSAQGIPRTADDMRDRLNAYLESDEEDPLVKSVAIQDLLVKPQ</sequence>
<dbReference type="Proteomes" id="UP000321832">
    <property type="component" value="Unassembled WGS sequence"/>
</dbReference>
<gene>
    <name evidence="2" type="ORF">FSC37_18905</name>
</gene>
<comment type="caution">
    <text evidence="2">The sequence shown here is derived from an EMBL/GenBank/DDBJ whole genome shotgun (WGS) entry which is preliminary data.</text>
</comment>
<keyword evidence="1" id="KW-1133">Transmembrane helix</keyword>
<evidence type="ECO:0008006" key="4">
    <source>
        <dbReference type="Google" id="ProtNLM"/>
    </source>
</evidence>
<keyword evidence="1" id="KW-0812">Transmembrane</keyword>
<evidence type="ECO:0000313" key="3">
    <source>
        <dbReference type="Proteomes" id="UP000321832"/>
    </source>
</evidence>
<protein>
    <recommendedName>
        <fullName evidence="4">Flagellar protein FliL</fullName>
    </recommendedName>
</protein>
<proteinExistence type="predicted"/>
<keyword evidence="3" id="KW-1185">Reference proteome</keyword>
<evidence type="ECO:0000256" key="1">
    <source>
        <dbReference type="SAM" id="Phobius"/>
    </source>
</evidence>
<name>A0A5C6U239_9BURK</name>
<accession>A0A5C6U239</accession>